<evidence type="ECO:0000313" key="3">
    <source>
        <dbReference type="EMBL" id="NMO09537.1"/>
    </source>
</evidence>
<feature type="compositionally biased region" description="Polar residues" evidence="1">
    <location>
        <begin position="72"/>
        <end position="83"/>
    </location>
</feature>
<dbReference type="OrthoDB" id="386982at2157"/>
<name>A0A2H4VCZ8_9EURY</name>
<feature type="region of interest" description="Disordered" evidence="1">
    <location>
        <begin position="1"/>
        <end position="83"/>
    </location>
</feature>
<protein>
    <submittedName>
        <fullName evidence="2">Uncharacterized protein</fullName>
    </submittedName>
</protein>
<feature type="compositionally biased region" description="Polar residues" evidence="1">
    <location>
        <begin position="1"/>
        <end position="56"/>
    </location>
</feature>
<dbReference type="GeneID" id="35122551"/>
<sequence length="104" mass="11021">MEFNAEDQQPSGVMANSTNSPENMNSSSGRPTGNMPSNLTKNMQPPGNMTNQTNTPPGAGGNSQNDGSNGQTRQIVDSLTSSGTTVFSGNYFKIIRIDMSSYSH</sequence>
<dbReference type="EMBL" id="JABBYL010000022">
    <property type="protein sequence ID" value="NMO09537.1"/>
    <property type="molecule type" value="Genomic_DNA"/>
</dbReference>
<dbReference type="AlphaFoldDB" id="A0A2H4VCZ8"/>
<evidence type="ECO:0000256" key="1">
    <source>
        <dbReference type="SAM" id="MobiDB-lite"/>
    </source>
</evidence>
<gene>
    <name evidence="2" type="ORF">BK007_08040</name>
    <name evidence="3" type="ORF">HG719_06790</name>
</gene>
<dbReference type="EMBL" id="CP017766">
    <property type="protein sequence ID" value="AUB55957.1"/>
    <property type="molecule type" value="Genomic_DNA"/>
</dbReference>
<dbReference type="Proteomes" id="UP000232806">
    <property type="component" value="Chromosome"/>
</dbReference>
<feature type="compositionally biased region" description="Low complexity" evidence="1">
    <location>
        <begin position="62"/>
        <end position="71"/>
    </location>
</feature>
<reference evidence="2 4" key="1">
    <citation type="submission" date="2016-10" db="EMBL/GenBank/DDBJ databases">
        <title>Comparative genomics between deep and shallow subseafloor isolates.</title>
        <authorList>
            <person name="Ishii S."/>
            <person name="Miller J.R."/>
            <person name="Sutton G."/>
            <person name="Suzuki S."/>
            <person name="Methe B."/>
            <person name="Inagaki F."/>
            <person name="Imachi H."/>
        </authorList>
    </citation>
    <scope>NUCLEOTIDE SEQUENCE [LARGE SCALE GENOMIC DNA]</scope>
    <source>
        <strain evidence="2 4">MO-MB1</strain>
    </source>
</reference>
<proteinExistence type="predicted"/>
<organism evidence="2 4">
    <name type="scientific">Methanobacterium subterraneum</name>
    <dbReference type="NCBI Taxonomy" id="59277"/>
    <lineage>
        <taxon>Archaea</taxon>
        <taxon>Methanobacteriati</taxon>
        <taxon>Methanobacteriota</taxon>
        <taxon>Methanomada group</taxon>
        <taxon>Methanobacteria</taxon>
        <taxon>Methanobacteriales</taxon>
        <taxon>Methanobacteriaceae</taxon>
        <taxon>Methanobacterium</taxon>
    </lineage>
</organism>
<dbReference type="RefSeq" id="WP_100905931.1">
    <property type="nucleotide sequence ID" value="NZ_CP017766.1"/>
</dbReference>
<evidence type="ECO:0000313" key="4">
    <source>
        <dbReference type="Proteomes" id="UP000232806"/>
    </source>
</evidence>
<evidence type="ECO:0000313" key="2">
    <source>
        <dbReference type="EMBL" id="AUB55957.1"/>
    </source>
</evidence>
<evidence type="ECO:0000313" key="5">
    <source>
        <dbReference type="Proteomes" id="UP000591058"/>
    </source>
</evidence>
<reference evidence="3 5" key="2">
    <citation type="submission" date="2020-04" db="EMBL/GenBank/DDBJ databases">
        <title>Draft genome of Methanobacterium subterraneum isolated from animal feces.</title>
        <authorList>
            <person name="Ouboter H.T."/>
            <person name="Berger S."/>
            <person name="Gungor E."/>
            <person name="Jetten M.S.M."/>
            <person name="Welte C.U."/>
        </authorList>
    </citation>
    <scope>NUCLEOTIDE SEQUENCE [LARGE SCALE GENOMIC DNA]</scope>
    <source>
        <strain evidence="3">HO_2020</strain>
    </source>
</reference>
<accession>A0A2H4VCZ8</accession>
<dbReference type="Proteomes" id="UP000591058">
    <property type="component" value="Unassembled WGS sequence"/>
</dbReference>